<organism evidence="1 2">
    <name type="scientific">Eleusine coracana subsp. coracana</name>
    <dbReference type="NCBI Taxonomy" id="191504"/>
    <lineage>
        <taxon>Eukaryota</taxon>
        <taxon>Viridiplantae</taxon>
        <taxon>Streptophyta</taxon>
        <taxon>Embryophyta</taxon>
        <taxon>Tracheophyta</taxon>
        <taxon>Spermatophyta</taxon>
        <taxon>Magnoliopsida</taxon>
        <taxon>Liliopsida</taxon>
        <taxon>Poales</taxon>
        <taxon>Poaceae</taxon>
        <taxon>PACMAD clade</taxon>
        <taxon>Chloridoideae</taxon>
        <taxon>Cynodonteae</taxon>
        <taxon>Eleusininae</taxon>
        <taxon>Eleusine</taxon>
    </lineage>
</organism>
<protein>
    <submittedName>
        <fullName evidence="1">Uncharacterized protein</fullName>
    </submittedName>
</protein>
<accession>A0AAV5CL91</accession>
<reference evidence="1" key="2">
    <citation type="submission" date="2021-12" db="EMBL/GenBank/DDBJ databases">
        <title>Resequencing data analysis of finger millet.</title>
        <authorList>
            <person name="Hatakeyama M."/>
            <person name="Aluri S."/>
            <person name="Balachadran M.T."/>
            <person name="Sivarajan S.R."/>
            <person name="Poveda L."/>
            <person name="Shimizu-Inatsugi R."/>
            <person name="Schlapbach R."/>
            <person name="Sreeman S.M."/>
            <person name="Shimizu K.K."/>
        </authorList>
    </citation>
    <scope>NUCLEOTIDE SEQUENCE</scope>
</reference>
<dbReference type="EMBL" id="BQKI01000007">
    <property type="protein sequence ID" value="GJM98847.1"/>
    <property type="molecule type" value="Genomic_DNA"/>
</dbReference>
<dbReference type="AlphaFoldDB" id="A0AAV5CL91"/>
<evidence type="ECO:0000313" key="2">
    <source>
        <dbReference type="Proteomes" id="UP001054889"/>
    </source>
</evidence>
<reference evidence="1" key="1">
    <citation type="journal article" date="2018" name="DNA Res.">
        <title>Multiple hybrid de novo genome assembly of finger millet, an orphan allotetraploid crop.</title>
        <authorList>
            <person name="Hatakeyama M."/>
            <person name="Aluri S."/>
            <person name="Balachadran M.T."/>
            <person name="Sivarajan S.R."/>
            <person name="Patrignani A."/>
            <person name="Gruter S."/>
            <person name="Poveda L."/>
            <person name="Shimizu-Inatsugi R."/>
            <person name="Baeten J."/>
            <person name="Francoijs K.J."/>
            <person name="Nataraja K.N."/>
            <person name="Reddy Y.A.N."/>
            <person name="Phadnis S."/>
            <person name="Ravikumar R.L."/>
            <person name="Schlapbach R."/>
            <person name="Sreeman S.M."/>
            <person name="Shimizu K.K."/>
        </authorList>
    </citation>
    <scope>NUCLEOTIDE SEQUENCE</scope>
</reference>
<keyword evidence="2" id="KW-1185">Reference proteome</keyword>
<gene>
    <name evidence="1" type="primary">ga15892</name>
    <name evidence="1" type="ORF">PR202_ga15892</name>
</gene>
<sequence length="115" mass="12333">MHWVRQVIGMLKSKIPLFAPHTHSHGLAPPHLESSAPPLGLSVASMAAEGEKASIPAPSSPPPPLVQLPSYPEVTNPFLPICSLPPVSSRRDFLWSFAARGARSPSQGILGLFRR</sequence>
<comment type="caution">
    <text evidence="1">The sequence shown here is derived from an EMBL/GenBank/DDBJ whole genome shotgun (WGS) entry which is preliminary data.</text>
</comment>
<name>A0AAV5CL91_ELECO</name>
<proteinExistence type="predicted"/>
<dbReference type="Proteomes" id="UP001054889">
    <property type="component" value="Unassembled WGS sequence"/>
</dbReference>
<evidence type="ECO:0000313" key="1">
    <source>
        <dbReference type="EMBL" id="GJM98847.1"/>
    </source>
</evidence>